<keyword evidence="12" id="KW-1185">Reference proteome</keyword>
<dbReference type="Pfam" id="PF00072">
    <property type="entry name" value="Response_reg"/>
    <property type="match status" value="1"/>
</dbReference>
<dbReference type="InterPro" id="IPR039420">
    <property type="entry name" value="WalR-like"/>
</dbReference>
<dbReference type="GO" id="GO:0000976">
    <property type="term" value="F:transcription cis-regulatory region binding"/>
    <property type="evidence" value="ECO:0007669"/>
    <property type="project" value="InterPro"/>
</dbReference>
<dbReference type="InterPro" id="IPR047673">
    <property type="entry name" value="MtrA_REC"/>
</dbReference>
<dbReference type="FunFam" id="1.10.10.10:FF:000033">
    <property type="entry name" value="DNA-binding response regulator MtrA"/>
    <property type="match status" value="1"/>
</dbReference>
<evidence type="ECO:0000256" key="3">
    <source>
        <dbReference type="ARBA" id="ARBA00023015"/>
    </source>
</evidence>
<dbReference type="Pfam" id="PF00486">
    <property type="entry name" value="Trans_reg_C"/>
    <property type="match status" value="1"/>
</dbReference>
<sequence>MRARVLVVDDDPALAEMLGIVLRTEGFTPSFVSDGERALSAFRENGPDIVLLDLMLPGMSGIDVCKAIRAESGVPIVMLTAKSDTVDVVLGLESGADDYVVKPFKPKELVARMRARLRGSQDDMPERLTIGTPGLRVVVDVPAHTVTLNNAEVKLTPLEFDLLVALARKPRQVFTREVLLEQVWGYRHAADTRLVNVHVQRLRAKIEPDPENPQLIQTVRGVGYKAGIG</sequence>
<protein>
    <recommendedName>
        <fullName evidence="6">DNA-binding response regulator MtrA</fullName>
    </recommendedName>
</protein>
<evidence type="ECO:0000259" key="10">
    <source>
        <dbReference type="PROSITE" id="PS51755"/>
    </source>
</evidence>
<comment type="caution">
    <text evidence="11">The sequence shown here is derived from an EMBL/GenBank/DDBJ whole genome shotgun (WGS) entry which is preliminary data.</text>
</comment>
<name>A0A841G6E1_9ACTN</name>
<evidence type="ECO:0000313" key="11">
    <source>
        <dbReference type="EMBL" id="MBB6039640.1"/>
    </source>
</evidence>
<keyword evidence="4 8" id="KW-0238">DNA-binding</keyword>
<dbReference type="Gene3D" id="1.10.10.10">
    <property type="entry name" value="Winged helix-like DNA-binding domain superfamily/Winged helix DNA-binding domain"/>
    <property type="match status" value="1"/>
</dbReference>
<dbReference type="InterPro" id="IPR001867">
    <property type="entry name" value="OmpR/PhoB-type_DNA-bd"/>
</dbReference>
<dbReference type="SMART" id="SM00862">
    <property type="entry name" value="Trans_reg_C"/>
    <property type="match status" value="1"/>
</dbReference>
<accession>A0A841G6E1</accession>
<dbReference type="NCBIfam" id="NF040689">
    <property type="entry name" value="MtrAB_MtrA"/>
    <property type="match status" value="1"/>
</dbReference>
<dbReference type="InterPro" id="IPR036388">
    <property type="entry name" value="WH-like_DNA-bd_sf"/>
</dbReference>
<dbReference type="InterPro" id="IPR047671">
    <property type="entry name" value="MtrAB_MtrA"/>
</dbReference>
<dbReference type="PANTHER" id="PTHR48111:SF21">
    <property type="entry name" value="DNA-BINDING DUAL MASTER TRANSCRIPTIONAL REGULATOR RPAA"/>
    <property type="match status" value="1"/>
</dbReference>
<dbReference type="FunFam" id="3.40.50.2300:FF:000001">
    <property type="entry name" value="DNA-binding response regulator PhoB"/>
    <property type="match status" value="1"/>
</dbReference>
<dbReference type="GO" id="GO:0005829">
    <property type="term" value="C:cytosol"/>
    <property type="evidence" value="ECO:0007669"/>
    <property type="project" value="TreeGrafter"/>
</dbReference>
<evidence type="ECO:0000256" key="8">
    <source>
        <dbReference type="PROSITE-ProRule" id="PRU01091"/>
    </source>
</evidence>
<evidence type="ECO:0000259" key="9">
    <source>
        <dbReference type="PROSITE" id="PS50110"/>
    </source>
</evidence>
<dbReference type="AlphaFoldDB" id="A0A841G6E1"/>
<dbReference type="GO" id="GO:0000156">
    <property type="term" value="F:phosphorelay response regulator activity"/>
    <property type="evidence" value="ECO:0007669"/>
    <property type="project" value="InterPro"/>
</dbReference>
<keyword evidence="5" id="KW-0804">Transcription</keyword>
<feature type="modified residue" description="4-aspartylphosphate" evidence="7">
    <location>
        <position position="53"/>
    </location>
</feature>
<feature type="domain" description="OmpR/PhoB-type" evidence="10">
    <location>
        <begin position="125"/>
        <end position="228"/>
    </location>
</feature>
<evidence type="ECO:0000256" key="1">
    <source>
        <dbReference type="ARBA" id="ARBA00022553"/>
    </source>
</evidence>
<feature type="domain" description="Response regulatory" evidence="9">
    <location>
        <begin position="4"/>
        <end position="117"/>
    </location>
</feature>
<dbReference type="InterPro" id="IPR016032">
    <property type="entry name" value="Sig_transdc_resp-reg_C-effctor"/>
</dbReference>
<dbReference type="SMART" id="SM00448">
    <property type="entry name" value="REC"/>
    <property type="match status" value="1"/>
</dbReference>
<proteinExistence type="predicted"/>
<dbReference type="PROSITE" id="PS50110">
    <property type="entry name" value="RESPONSE_REGULATORY"/>
    <property type="match status" value="1"/>
</dbReference>
<evidence type="ECO:0000256" key="5">
    <source>
        <dbReference type="ARBA" id="ARBA00023163"/>
    </source>
</evidence>
<keyword evidence="2" id="KW-0902">Two-component regulatory system</keyword>
<keyword evidence="3" id="KW-0805">Transcription regulation</keyword>
<dbReference type="InterPro" id="IPR011006">
    <property type="entry name" value="CheY-like_superfamily"/>
</dbReference>
<dbReference type="SUPFAM" id="SSF46894">
    <property type="entry name" value="C-terminal effector domain of the bipartite response regulators"/>
    <property type="match status" value="1"/>
</dbReference>
<dbReference type="InterPro" id="IPR001789">
    <property type="entry name" value="Sig_transdc_resp-reg_receiver"/>
</dbReference>
<dbReference type="Gene3D" id="3.40.50.2300">
    <property type="match status" value="1"/>
</dbReference>
<dbReference type="SUPFAM" id="SSF52172">
    <property type="entry name" value="CheY-like"/>
    <property type="match status" value="1"/>
</dbReference>
<dbReference type="PROSITE" id="PS51755">
    <property type="entry name" value="OMPR_PHOB"/>
    <property type="match status" value="1"/>
</dbReference>
<evidence type="ECO:0000313" key="12">
    <source>
        <dbReference type="Proteomes" id="UP000548476"/>
    </source>
</evidence>
<dbReference type="GO" id="GO:0045893">
    <property type="term" value="P:positive regulation of DNA-templated transcription"/>
    <property type="evidence" value="ECO:0007669"/>
    <property type="project" value="InterPro"/>
</dbReference>
<keyword evidence="1 7" id="KW-0597">Phosphoprotein</keyword>
<feature type="DNA-binding region" description="OmpR/PhoB-type" evidence="8">
    <location>
        <begin position="125"/>
        <end position="228"/>
    </location>
</feature>
<dbReference type="Gene3D" id="6.10.250.690">
    <property type="match status" value="1"/>
</dbReference>
<dbReference type="Proteomes" id="UP000548476">
    <property type="component" value="Unassembled WGS sequence"/>
</dbReference>
<organism evidence="11 12">
    <name type="scientific">Phytomonospora endophytica</name>
    <dbReference type="NCBI Taxonomy" id="714109"/>
    <lineage>
        <taxon>Bacteria</taxon>
        <taxon>Bacillati</taxon>
        <taxon>Actinomycetota</taxon>
        <taxon>Actinomycetes</taxon>
        <taxon>Micromonosporales</taxon>
        <taxon>Micromonosporaceae</taxon>
        <taxon>Phytomonospora</taxon>
    </lineage>
</organism>
<reference evidence="11 12" key="1">
    <citation type="submission" date="2020-08" db="EMBL/GenBank/DDBJ databases">
        <title>Genomic Encyclopedia of Type Strains, Phase IV (KMG-IV): sequencing the most valuable type-strain genomes for metagenomic binning, comparative biology and taxonomic classification.</title>
        <authorList>
            <person name="Goeker M."/>
        </authorList>
    </citation>
    <scope>NUCLEOTIDE SEQUENCE [LARGE SCALE GENOMIC DNA]</scope>
    <source>
        <strain evidence="11 12">YIM 65646</strain>
    </source>
</reference>
<gene>
    <name evidence="11" type="ORF">HNR73_007537</name>
</gene>
<dbReference type="RefSeq" id="WP_184792729.1">
    <property type="nucleotide sequence ID" value="NZ_BONT01000028.1"/>
</dbReference>
<evidence type="ECO:0000256" key="4">
    <source>
        <dbReference type="ARBA" id="ARBA00023125"/>
    </source>
</evidence>
<dbReference type="CDD" id="cd17626">
    <property type="entry name" value="REC_OmpR_MtrA-like"/>
    <property type="match status" value="1"/>
</dbReference>
<dbReference type="PANTHER" id="PTHR48111">
    <property type="entry name" value="REGULATOR OF RPOS"/>
    <property type="match status" value="1"/>
</dbReference>
<dbReference type="CDD" id="cd00383">
    <property type="entry name" value="trans_reg_C"/>
    <property type="match status" value="1"/>
</dbReference>
<evidence type="ECO:0000256" key="7">
    <source>
        <dbReference type="PROSITE-ProRule" id="PRU00169"/>
    </source>
</evidence>
<evidence type="ECO:0000256" key="6">
    <source>
        <dbReference type="ARBA" id="ARBA00035142"/>
    </source>
</evidence>
<dbReference type="EMBL" id="JACHGT010000024">
    <property type="protein sequence ID" value="MBB6039640.1"/>
    <property type="molecule type" value="Genomic_DNA"/>
</dbReference>
<dbReference type="GO" id="GO:0032993">
    <property type="term" value="C:protein-DNA complex"/>
    <property type="evidence" value="ECO:0007669"/>
    <property type="project" value="TreeGrafter"/>
</dbReference>
<evidence type="ECO:0000256" key="2">
    <source>
        <dbReference type="ARBA" id="ARBA00023012"/>
    </source>
</evidence>